<dbReference type="Proteomes" id="UP001152607">
    <property type="component" value="Unassembled WGS sequence"/>
</dbReference>
<name>A0A9W4XYM9_9PLEO</name>
<dbReference type="EMBL" id="CAOQHR010000010">
    <property type="protein sequence ID" value="CAI6339997.1"/>
    <property type="molecule type" value="Genomic_DNA"/>
</dbReference>
<evidence type="ECO:0000313" key="3">
    <source>
        <dbReference type="Proteomes" id="UP001152607"/>
    </source>
</evidence>
<proteinExistence type="predicted"/>
<keyword evidence="1" id="KW-1133">Transmembrane helix</keyword>
<accession>A0A9W4XYM9</accession>
<feature type="transmembrane region" description="Helical" evidence="1">
    <location>
        <begin position="105"/>
        <end position="126"/>
    </location>
</feature>
<dbReference type="AlphaFoldDB" id="A0A9W4XYM9"/>
<evidence type="ECO:0000256" key="1">
    <source>
        <dbReference type="SAM" id="Phobius"/>
    </source>
</evidence>
<organism evidence="2 3">
    <name type="scientific">Periconia digitata</name>
    <dbReference type="NCBI Taxonomy" id="1303443"/>
    <lineage>
        <taxon>Eukaryota</taxon>
        <taxon>Fungi</taxon>
        <taxon>Dikarya</taxon>
        <taxon>Ascomycota</taxon>
        <taxon>Pezizomycotina</taxon>
        <taxon>Dothideomycetes</taxon>
        <taxon>Pleosporomycetidae</taxon>
        <taxon>Pleosporales</taxon>
        <taxon>Massarineae</taxon>
        <taxon>Periconiaceae</taxon>
        <taxon>Periconia</taxon>
    </lineage>
</organism>
<keyword evidence="1" id="KW-0472">Membrane</keyword>
<sequence length="168" mass="19196">MAAFLAKRSLNFRPIPSNSGSPNPRFRPISASLLPHLVPTRDRPSTRGIITSRCSKSDPEEDLAKWQLNLQGGKDDNLNLGFSSSSISQQSAEKRARYQRWTRKAASFSNGYFLGLMLCLCTFTLFPNIYRNKTEAHIRCEQIGVLYDAHKMHEREEEKQMMEGRDDN</sequence>
<comment type="caution">
    <text evidence="2">The sequence shown here is derived from an EMBL/GenBank/DDBJ whole genome shotgun (WGS) entry which is preliminary data.</text>
</comment>
<protein>
    <recommendedName>
        <fullName evidence="4">Transmembrane protein</fullName>
    </recommendedName>
</protein>
<keyword evidence="1" id="KW-0812">Transmembrane</keyword>
<gene>
    <name evidence="2" type="ORF">PDIGIT_LOCUS13163</name>
</gene>
<keyword evidence="3" id="KW-1185">Reference proteome</keyword>
<evidence type="ECO:0000313" key="2">
    <source>
        <dbReference type="EMBL" id="CAI6339997.1"/>
    </source>
</evidence>
<reference evidence="2" key="1">
    <citation type="submission" date="2023-01" db="EMBL/GenBank/DDBJ databases">
        <authorList>
            <person name="Van Ghelder C."/>
            <person name="Rancurel C."/>
        </authorList>
    </citation>
    <scope>NUCLEOTIDE SEQUENCE</scope>
    <source>
        <strain evidence="2">CNCM I-4278</strain>
    </source>
</reference>
<evidence type="ECO:0008006" key="4">
    <source>
        <dbReference type="Google" id="ProtNLM"/>
    </source>
</evidence>